<keyword evidence="3" id="KW-1185">Reference proteome</keyword>
<dbReference type="Pfam" id="PF08244">
    <property type="entry name" value="Glyco_hydro_32C"/>
    <property type="match status" value="1"/>
</dbReference>
<dbReference type="AlphaFoldDB" id="A0A7J7NVD1"/>
<reference evidence="2 3" key="1">
    <citation type="journal article" date="2020" name="IScience">
        <title>Genome Sequencing of the Endangered Kingdonia uniflora (Circaeasteraceae, Ranunculales) Reveals Potential Mechanisms of Evolutionary Specialization.</title>
        <authorList>
            <person name="Sun Y."/>
            <person name="Deng T."/>
            <person name="Zhang A."/>
            <person name="Moore M.J."/>
            <person name="Landis J.B."/>
            <person name="Lin N."/>
            <person name="Zhang H."/>
            <person name="Zhang X."/>
            <person name="Huang J."/>
            <person name="Zhang X."/>
            <person name="Sun H."/>
            <person name="Wang H."/>
        </authorList>
    </citation>
    <scope>NUCLEOTIDE SEQUENCE [LARGE SCALE GENOMIC DNA]</scope>
    <source>
        <strain evidence="2">TB1705</strain>
        <tissue evidence="2">Leaf</tissue>
    </source>
</reference>
<organism evidence="2 3">
    <name type="scientific">Kingdonia uniflora</name>
    <dbReference type="NCBI Taxonomy" id="39325"/>
    <lineage>
        <taxon>Eukaryota</taxon>
        <taxon>Viridiplantae</taxon>
        <taxon>Streptophyta</taxon>
        <taxon>Embryophyta</taxon>
        <taxon>Tracheophyta</taxon>
        <taxon>Spermatophyta</taxon>
        <taxon>Magnoliopsida</taxon>
        <taxon>Ranunculales</taxon>
        <taxon>Circaeasteraceae</taxon>
        <taxon>Kingdonia</taxon>
    </lineage>
</organism>
<dbReference type="SUPFAM" id="SSF49899">
    <property type="entry name" value="Concanavalin A-like lectins/glucanases"/>
    <property type="match status" value="1"/>
</dbReference>
<dbReference type="OrthoDB" id="1915861at2759"/>
<dbReference type="Proteomes" id="UP000541444">
    <property type="component" value="Unassembled WGS sequence"/>
</dbReference>
<dbReference type="EMBL" id="JACGCM010000519">
    <property type="protein sequence ID" value="KAF6171157.1"/>
    <property type="molecule type" value="Genomic_DNA"/>
</dbReference>
<evidence type="ECO:0000259" key="1">
    <source>
        <dbReference type="Pfam" id="PF08244"/>
    </source>
</evidence>
<name>A0A7J7NVD1_9MAGN</name>
<dbReference type="PANTHER" id="PTHR31953">
    <property type="entry name" value="BETA-FRUCTOFURANOSIDASE, INSOLUBLE ISOENZYME CWINV1-RELATED"/>
    <property type="match status" value="1"/>
</dbReference>
<evidence type="ECO:0000313" key="2">
    <source>
        <dbReference type="EMBL" id="KAF6171157.1"/>
    </source>
</evidence>
<accession>A0A7J7NVD1</accession>
<dbReference type="Gene3D" id="2.60.120.560">
    <property type="entry name" value="Exo-inulinase, domain 1"/>
    <property type="match status" value="1"/>
</dbReference>
<feature type="domain" description="Glycosyl hydrolase family 32 C-terminal" evidence="1">
    <location>
        <begin position="8"/>
        <end position="98"/>
    </location>
</feature>
<evidence type="ECO:0000313" key="3">
    <source>
        <dbReference type="Proteomes" id="UP000541444"/>
    </source>
</evidence>
<sequence>MQFSQFNLTRAARNKRSSKVSDVDKQIYGSVVPVLDGEKLSVRILVDHSIVEAFAQGGRTCITSRVYPTKAINNDARVFLFNNATEASVTATSVKIWQMNNTFDHPQSVKLSLTTECWLILVESGEYDITLLNVANSLCSSVGSLSTIGKEEIAVLIERAKWAKKMDTEAVCVQGR</sequence>
<comment type="caution">
    <text evidence="2">The sequence shown here is derived from an EMBL/GenBank/DDBJ whole genome shotgun (WGS) entry which is preliminary data.</text>
</comment>
<dbReference type="InterPro" id="IPR013320">
    <property type="entry name" value="ConA-like_dom_sf"/>
</dbReference>
<dbReference type="InterPro" id="IPR013189">
    <property type="entry name" value="Glyco_hydro_32_C"/>
</dbReference>
<proteinExistence type="predicted"/>
<dbReference type="InterPro" id="IPR050551">
    <property type="entry name" value="Fructan_Metab_Enzymes"/>
</dbReference>
<gene>
    <name evidence="2" type="ORF">GIB67_035114</name>
</gene>
<protein>
    <recommendedName>
        <fullName evidence="1">Glycosyl hydrolase family 32 C-terminal domain-containing protein</fullName>
    </recommendedName>
</protein>